<dbReference type="RefSeq" id="WP_006575260.1">
    <property type="nucleotide sequence ID" value="NZ_AAXG02000056.1"/>
</dbReference>
<dbReference type="EMBL" id="AAXG02000056">
    <property type="protein sequence ID" value="EDM97407.1"/>
    <property type="molecule type" value="Genomic_DNA"/>
</dbReference>
<dbReference type="Proteomes" id="UP000003639">
    <property type="component" value="Unassembled WGS sequence"/>
</dbReference>
<name>A6P2T5_9FIRM</name>
<dbReference type="SUPFAM" id="SSF55729">
    <property type="entry name" value="Acyl-CoA N-acyltransferases (Nat)"/>
    <property type="match status" value="1"/>
</dbReference>
<dbReference type="AlphaFoldDB" id="A6P2T5"/>
<dbReference type="STRING" id="411467.BACCAP_04818"/>
<organism evidence="2 3">
    <name type="scientific">Pseudoflavonifractor capillosus ATCC 29799</name>
    <dbReference type="NCBI Taxonomy" id="411467"/>
    <lineage>
        <taxon>Bacteria</taxon>
        <taxon>Bacillati</taxon>
        <taxon>Bacillota</taxon>
        <taxon>Clostridia</taxon>
        <taxon>Eubacteriales</taxon>
        <taxon>Oscillospiraceae</taxon>
        <taxon>Pseudoflavonifractor</taxon>
    </lineage>
</organism>
<gene>
    <name evidence="2" type="ORF">BACCAP_04818</name>
</gene>
<dbReference type="eggNOG" id="COG1670">
    <property type="taxonomic scope" value="Bacteria"/>
</dbReference>
<dbReference type="InterPro" id="IPR000182">
    <property type="entry name" value="GNAT_dom"/>
</dbReference>
<dbReference type="PANTHER" id="PTHR43415">
    <property type="entry name" value="SPERMIDINE N(1)-ACETYLTRANSFERASE"/>
    <property type="match status" value="1"/>
</dbReference>
<dbReference type="InterPro" id="IPR016181">
    <property type="entry name" value="Acyl_CoA_acyltransferase"/>
</dbReference>
<keyword evidence="2" id="KW-0808">Transferase</keyword>
<protein>
    <submittedName>
        <fullName evidence="2">Acetyltransferase, GNAT family</fullName>
    </submittedName>
</protein>
<dbReference type="PANTHER" id="PTHR43415:SF3">
    <property type="entry name" value="GNAT-FAMILY ACETYLTRANSFERASE"/>
    <property type="match status" value="1"/>
</dbReference>
<proteinExistence type="predicted"/>
<dbReference type="PROSITE" id="PS51186">
    <property type="entry name" value="GNAT"/>
    <property type="match status" value="1"/>
</dbReference>
<dbReference type="Pfam" id="PF13302">
    <property type="entry name" value="Acetyltransf_3"/>
    <property type="match status" value="1"/>
</dbReference>
<dbReference type="CDD" id="cd04301">
    <property type="entry name" value="NAT_SF"/>
    <property type="match status" value="1"/>
</dbReference>
<dbReference type="Gene3D" id="3.40.630.30">
    <property type="match status" value="1"/>
</dbReference>
<evidence type="ECO:0000313" key="2">
    <source>
        <dbReference type="EMBL" id="EDM97407.1"/>
    </source>
</evidence>
<reference evidence="2 3" key="1">
    <citation type="submission" date="2007-04" db="EMBL/GenBank/DDBJ databases">
        <authorList>
            <person name="Fulton L."/>
            <person name="Clifton S."/>
            <person name="Fulton B."/>
            <person name="Xu J."/>
            <person name="Minx P."/>
            <person name="Pepin K.H."/>
            <person name="Johnson M."/>
            <person name="Thiruvilangam P."/>
            <person name="Bhonagiri V."/>
            <person name="Nash W.E."/>
            <person name="Mardis E.R."/>
            <person name="Wilson R.K."/>
        </authorList>
    </citation>
    <scope>NUCLEOTIDE SEQUENCE [LARGE SCALE GENOMIC DNA]</scope>
    <source>
        <strain evidence="2 3">ATCC 29799</strain>
    </source>
</reference>
<dbReference type="GO" id="GO:0016747">
    <property type="term" value="F:acyltransferase activity, transferring groups other than amino-acyl groups"/>
    <property type="evidence" value="ECO:0007669"/>
    <property type="project" value="InterPro"/>
</dbReference>
<evidence type="ECO:0000259" key="1">
    <source>
        <dbReference type="PROSITE" id="PS51186"/>
    </source>
</evidence>
<feature type="domain" description="N-acetyltransferase" evidence="1">
    <location>
        <begin position="10"/>
        <end position="160"/>
    </location>
</feature>
<evidence type="ECO:0000313" key="3">
    <source>
        <dbReference type="Proteomes" id="UP000003639"/>
    </source>
</evidence>
<reference evidence="2 3" key="2">
    <citation type="submission" date="2007-06" db="EMBL/GenBank/DDBJ databases">
        <title>Draft genome sequence of Pseudoflavonifractor capillosus ATCC 29799.</title>
        <authorList>
            <person name="Sudarsanam P."/>
            <person name="Ley R."/>
            <person name="Guruge J."/>
            <person name="Turnbaugh P.J."/>
            <person name="Mahowald M."/>
            <person name="Liep D."/>
            <person name="Gordon J."/>
        </authorList>
    </citation>
    <scope>NUCLEOTIDE SEQUENCE [LARGE SCALE GENOMIC DNA]</scope>
    <source>
        <strain evidence="2 3">ATCC 29799</strain>
    </source>
</reference>
<accession>A6P2T5</accession>
<comment type="caution">
    <text evidence="2">The sequence shown here is derived from an EMBL/GenBank/DDBJ whole genome shotgun (WGS) entry which is preliminary data.</text>
</comment>
<keyword evidence="3" id="KW-1185">Reference proteome</keyword>
<sequence length="176" mass="19630">MMEPIRYENLTIRQAEAADAKQLAAWWNDGAVMAHAGFPNGVGTTEEEVARGLGKGSLVIQENDRLIGECNYCDAGTGVAEIGIKICETDCQNHGIGRKVLSLLIGWLFQNSYSKIILDTNLKNTRAQHVYESLGFRKVRTNVDAWKDQLGRLQTSIDYELVEKDFISYVNDAFQA</sequence>